<proteinExistence type="predicted"/>
<dbReference type="AlphaFoldDB" id="A0A0E9QWE4"/>
<organism evidence="1">
    <name type="scientific">Anguilla anguilla</name>
    <name type="common">European freshwater eel</name>
    <name type="synonym">Muraena anguilla</name>
    <dbReference type="NCBI Taxonomy" id="7936"/>
    <lineage>
        <taxon>Eukaryota</taxon>
        <taxon>Metazoa</taxon>
        <taxon>Chordata</taxon>
        <taxon>Craniata</taxon>
        <taxon>Vertebrata</taxon>
        <taxon>Euteleostomi</taxon>
        <taxon>Actinopterygii</taxon>
        <taxon>Neopterygii</taxon>
        <taxon>Teleostei</taxon>
        <taxon>Anguilliformes</taxon>
        <taxon>Anguillidae</taxon>
        <taxon>Anguilla</taxon>
    </lineage>
</organism>
<dbReference type="EMBL" id="GBXM01088154">
    <property type="protein sequence ID" value="JAH20423.1"/>
    <property type="molecule type" value="Transcribed_RNA"/>
</dbReference>
<evidence type="ECO:0000313" key="1">
    <source>
        <dbReference type="EMBL" id="JAH20423.1"/>
    </source>
</evidence>
<reference evidence="1" key="2">
    <citation type="journal article" date="2015" name="Fish Shellfish Immunol.">
        <title>Early steps in the European eel (Anguilla anguilla)-Vibrio vulnificus interaction in the gills: Role of the RtxA13 toxin.</title>
        <authorList>
            <person name="Callol A."/>
            <person name="Pajuelo D."/>
            <person name="Ebbesson L."/>
            <person name="Teles M."/>
            <person name="MacKenzie S."/>
            <person name="Amaro C."/>
        </authorList>
    </citation>
    <scope>NUCLEOTIDE SEQUENCE</scope>
</reference>
<reference evidence="1" key="1">
    <citation type="submission" date="2014-11" db="EMBL/GenBank/DDBJ databases">
        <authorList>
            <person name="Amaro Gonzalez C."/>
        </authorList>
    </citation>
    <scope>NUCLEOTIDE SEQUENCE</scope>
</reference>
<accession>A0A0E9QWE4</accession>
<name>A0A0E9QWE4_ANGAN</name>
<sequence>MAGLRLNPGSPSFDLCVDLCDFETNPLGNYMCCSSGAALVIVG</sequence>
<protein>
    <submittedName>
        <fullName evidence="1">Uncharacterized protein</fullName>
    </submittedName>
</protein>